<dbReference type="EMBL" id="BART01023059">
    <property type="protein sequence ID" value="GAH03713.1"/>
    <property type="molecule type" value="Genomic_DNA"/>
</dbReference>
<dbReference type="Gene3D" id="1.20.120.330">
    <property type="entry name" value="Nucleotidyltransferases domain 2"/>
    <property type="match status" value="1"/>
</dbReference>
<feature type="domain" description="PII-uridylyltransferase/Glutamine-synthetase adenylyltransferase" evidence="3">
    <location>
        <begin position="159"/>
        <end position="283"/>
    </location>
</feature>
<dbReference type="GO" id="GO:0016787">
    <property type="term" value="F:hydrolase activity"/>
    <property type="evidence" value="ECO:0007669"/>
    <property type="project" value="UniProtKB-KW"/>
</dbReference>
<keyword evidence="1" id="KW-0808">Transferase</keyword>
<evidence type="ECO:0000256" key="1">
    <source>
        <dbReference type="ARBA" id="ARBA00022679"/>
    </source>
</evidence>
<evidence type="ECO:0000256" key="2">
    <source>
        <dbReference type="ARBA" id="ARBA00022801"/>
    </source>
</evidence>
<name>X1E4W8_9ZZZZ</name>
<dbReference type="InterPro" id="IPR013546">
    <property type="entry name" value="PII_UdlTrfase/GS_AdlTrfase"/>
</dbReference>
<sequence>NAEFTEFSDRYMDTLFDICRQEVDAEYKKRIITEDLLAIFAAGGHAREQAYDDDYDIIVLLNSDDEEILSYCNKIVSKMNSDIIKRGTIPHHRFADYFGRFVILMREIEQLLSEDRPDIFIEKSQILGARLVVGSHRFENEFLERVVKPQIFDKKEDYIKQMIGEIHSRHTADKKQLLPASNIKESSGGLRDIEMMMLILKAKFNLKGPVNSKLFEDVARLQSNLENDLKELADALNFLKNLRDVYRLTAGATDIIVLEALRSPANIMGYKSGAELYRKFVAMRKKV</sequence>
<dbReference type="SUPFAM" id="SSF81593">
    <property type="entry name" value="Nucleotidyltransferase substrate binding subunit/domain"/>
    <property type="match status" value="1"/>
</dbReference>
<dbReference type="PANTHER" id="PTHR47320">
    <property type="entry name" value="BIFUNCTIONAL URIDYLYLTRANSFERASE/URIDYLYL-REMOVING ENZYME"/>
    <property type="match status" value="1"/>
</dbReference>
<dbReference type="PANTHER" id="PTHR47320:SF1">
    <property type="entry name" value="BIFUNCTIONAL URIDYLYLTRANSFERASE_URIDYLYL-REMOVING ENZYME"/>
    <property type="match status" value="1"/>
</dbReference>
<comment type="caution">
    <text evidence="4">The sequence shown here is derived from an EMBL/GenBank/DDBJ whole genome shotgun (WGS) entry which is preliminary data.</text>
</comment>
<evidence type="ECO:0000313" key="4">
    <source>
        <dbReference type="EMBL" id="GAH03713.1"/>
    </source>
</evidence>
<dbReference type="GO" id="GO:0008773">
    <property type="term" value="F:[protein-PII] uridylyltransferase activity"/>
    <property type="evidence" value="ECO:0007669"/>
    <property type="project" value="InterPro"/>
</dbReference>
<feature type="non-terminal residue" evidence="4">
    <location>
        <position position="287"/>
    </location>
</feature>
<protein>
    <recommendedName>
        <fullName evidence="3">PII-uridylyltransferase/Glutamine-synthetase adenylyltransferase domain-containing protein</fullName>
    </recommendedName>
</protein>
<organism evidence="4">
    <name type="scientific">marine sediment metagenome</name>
    <dbReference type="NCBI Taxonomy" id="412755"/>
    <lineage>
        <taxon>unclassified sequences</taxon>
        <taxon>metagenomes</taxon>
        <taxon>ecological metagenomes</taxon>
    </lineage>
</organism>
<dbReference type="Pfam" id="PF08335">
    <property type="entry name" value="GlnD_UR_UTase"/>
    <property type="match status" value="1"/>
</dbReference>
<evidence type="ECO:0000259" key="3">
    <source>
        <dbReference type="Pfam" id="PF08335"/>
    </source>
</evidence>
<dbReference type="AlphaFoldDB" id="X1E4W8"/>
<proteinExistence type="predicted"/>
<gene>
    <name evidence="4" type="ORF">S01H4_42061</name>
</gene>
<dbReference type="InterPro" id="IPR010043">
    <property type="entry name" value="UTase/UR"/>
</dbReference>
<feature type="non-terminal residue" evidence="4">
    <location>
        <position position="1"/>
    </location>
</feature>
<accession>X1E4W8</accession>
<reference evidence="4" key="1">
    <citation type="journal article" date="2014" name="Front. Microbiol.">
        <title>High frequency of phylogenetically diverse reductive dehalogenase-homologous genes in deep subseafloor sedimentary metagenomes.</title>
        <authorList>
            <person name="Kawai M."/>
            <person name="Futagami T."/>
            <person name="Toyoda A."/>
            <person name="Takaki Y."/>
            <person name="Nishi S."/>
            <person name="Hori S."/>
            <person name="Arai W."/>
            <person name="Tsubouchi T."/>
            <person name="Morono Y."/>
            <person name="Uchiyama I."/>
            <person name="Ito T."/>
            <person name="Fujiyama A."/>
            <person name="Inagaki F."/>
            <person name="Takami H."/>
        </authorList>
    </citation>
    <scope>NUCLEOTIDE SEQUENCE</scope>
    <source>
        <strain evidence="4">Expedition CK06-06</strain>
    </source>
</reference>
<keyword evidence="2" id="KW-0378">Hydrolase</keyword>